<feature type="compositionally biased region" description="Basic and acidic residues" evidence="1">
    <location>
        <begin position="134"/>
        <end position="144"/>
    </location>
</feature>
<feature type="compositionally biased region" description="Polar residues" evidence="1">
    <location>
        <begin position="90"/>
        <end position="100"/>
    </location>
</feature>
<feature type="compositionally biased region" description="Acidic residues" evidence="1">
    <location>
        <begin position="124"/>
        <end position="133"/>
    </location>
</feature>
<evidence type="ECO:0000256" key="1">
    <source>
        <dbReference type="SAM" id="MobiDB-lite"/>
    </source>
</evidence>
<reference evidence="2" key="2">
    <citation type="submission" date="2022-01" db="EMBL/GenBank/DDBJ databases">
        <authorList>
            <person name="Yamashiro T."/>
            <person name="Shiraishi A."/>
            <person name="Satake H."/>
            <person name="Nakayama K."/>
        </authorList>
    </citation>
    <scope>NUCLEOTIDE SEQUENCE</scope>
</reference>
<dbReference type="Proteomes" id="UP001151760">
    <property type="component" value="Unassembled WGS sequence"/>
</dbReference>
<sequence length="144" mass="16040">MPWRHPDSCITDRVPTSFNQDHVDRLKAHTVKLHDILEGVLVQSGVSRVWRNPMCDPVLRRSNNTEEIAVTRPDRKVVIKADNVAKRKASTMSEISTNVTKKTRSSKKGFEAGSSRQAAGDGVEQADDGTLDDDDHHDGSEYCL</sequence>
<evidence type="ECO:0000313" key="2">
    <source>
        <dbReference type="EMBL" id="GJT62930.1"/>
    </source>
</evidence>
<reference evidence="2" key="1">
    <citation type="journal article" date="2022" name="Int. J. Mol. Sci.">
        <title>Draft Genome of Tanacetum Coccineum: Genomic Comparison of Closely Related Tanacetum-Family Plants.</title>
        <authorList>
            <person name="Yamashiro T."/>
            <person name="Shiraishi A."/>
            <person name="Nakayama K."/>
            <person name="Satake H."/>
        </authorList>
    </citation>
    <scope>NUCLEOTIDE SEQUENCE</scope>
</reference>
<keyword evidence="3" id="KW-1185">Reference proteome</keyword>
<protein>
    <submittedName>
        <fullName evidence="2">Uncharacterized protein</fullName>
    </submittedName>
</protein>
<dbReference type="EMBL" id="BQNB010017417">
    <property type="protein sequence ID" value="GJT62930.1"/>
    <property type="molecule type" value="Genomic_DNA"/>
</dbReference>
<evidence type="ECO:0000313" key="3">
    <source>
        <dbReference type="Proteomes" id="UP001151760"/>
    </source>
</evidence>
<name>A0ABQ5FHT7_9ASTR</name>
<proteinExistence type="predicted"/>
<comment type="caution">
    <text evidence="2">The sequence shown here is derived from an EMBL/GenBank/DDBJ whole genome shotgun (WGS) entry which is preliminary data.</text>
</comment>
<feature type="region of interest" description="Disordered" evidence="1">
    <location>
        <begin position="85"/>
        <end position="144"/>
    </location>
</feature>
<gene>
    <name evidence="2" type="ORF">Tco_1006463</name>
</gene>
<accession>A0ABQ5FHT7</accession>
<organism evidence="2 3">
    <name type="scientific">Tanacetum coccineum</name>
    <dbReference type="NCBI Taxonomy" id="301880"/>
    <lineage>
        <taxon>Eukaryota</taxon>
        <taxon>Viridiplantae</taxon>
        <taxon>Streptophyta</taxon>
        <taxon>Embryophyta</taxon>
        <taxon>Tracheophyta</taxon>
        <taxon>Spermatophyta</taxon>
        <taxon>Magnoliopsida</taxon>
        <taxon>eudicotyledons</taxon>
        <taxon>Gunneridae</taxon>
        <taxon>Pentapetalae</taxon>
        <taxon>asterids</taxon>
        <taxon>campanulids</taxon>
        <taxon>Asterales</taxon>
        <taxon>Asteraceae</taxon>
        <taxon>Asteroideae</taxon>
        <taxon>Anthemideae</taxon>
        <taxon>Anthemidinae</taxon>
        <taxon>Tanacetum</taxon>
    </lineage>
</organism>